<dbReference type="RefSeq" id="WP_091922902.1">
    <property type="nucleotide sequence ID" value="NZ_JABUMX010000008.1"/>
</dbReference>
<evidence type="ECO:0000313" key="1">
    <source>
        <dbReference type="EMBL" id="NTS33883.1"/>
    </source>
</evidence>
<comment type="caution">
    <text evidence="1">The sequence shown here is derived from an EMBL/GenBank/DDBJ whole genome shotgun (WGS) entry which is preliminary data.</text>
</comment>
<evidence type="ECO:0000313" key="2">
    <source>
        <dbReference type="Proteomes" id="UP000550508"/>
    </source>
</evidence>
<reference evidence="1 2" key="1">
    <citation type="submission" date="2020-05" db="EMBL/GenBank/DDBJ databases">
        <authorList>
            <person name="Kim M.K."/>
        </authorList>
    </citation>
    <scope>NUCLEOTIDE SEQUENCE [LARGE SCALE GENOMIC DNA]</scope>
    <source>
        <strain evidence="1 2">BT25</strain>
    </source>
</reference>
<dbReference type="AlphaFoldDB" id="A0A849W1J5"/>
<dbReference type="Proteomes" id="UP000550508">
    <property type="component" value="Unassembled WGS sequence"/>
</dbReference>
<keyword evidence="2" id="KW-1185">Reference proteome</keyword>
<accession>A0A849W1J5</accession>
<name>A0A849W1J5_9HYPH</name>
<gene>
    <name evidence="1" type="ORF">HQ945_21720</name>
</gene>
<dbReference type="EMBL" id="JABUMX010000008">
    <property type="protein sequence ID" value="NTS33883.1"/>
    <property type="molecule type" value="Genomic_DNA"/>
</dbReference>
<sequence>MTISPPKRTDDPLSQAAECKAALRAGFEDLVSQALSAGWDQYDVALALSELGEQLVETTAENAGSEADIAIAKALFEIRKAFITSH</sequence>
<organism evidence="1 2">
    <name type="scientific">Phyllobacterium pellucidum</name>
    <dbReference type="NCBI Taxonomy" id="2740464"/>
    <lineage>
        <taxon>Bacteria</taxon>
        <taxon>Pseudomonadati</taxon>
        <taxon>Pseudomonadota</taxon>
        <taxon>Alphaproteobacteria</taxon>
        <taxon>Hyphomicrobiales</taxon>
        <taxon>Phyllobacteriaceae</taxon>
        <taxon>Phyllobacterium</taxon>
    </lineage>
</organism>
<protein>
    <submittedName>
        <fullName evidence="1">Uncharacterized protein</fullName>
    </submittedName>
</protein>
<proteinExistence type="predicted"/>